<dbReference type="AlphaFoldDB" id="A0A1F8EH59"/>
<accession>A0A1F8EH59</accession>
<dbReference type="Pfam" id="PF00534">
    <property type="entry name" value="Glycos_transf_1"/>
    <property type="match status" value="1"/>
</dbReference>
<dbReference type="GO" id="GO:0016758">
    <property type="term" value="F:hexosyltransferase activity"/>
    <property type="evidence" value="ECO:0007669"/>
    <property type="project" value="TreeGrafter"/>
</dbReference>
<dbReference type="InterPro" id="IPR050194">
    <property type="entry name" value="Glycosyltransferase_grp1"/>
</dbReference>
<name>A0A1F8EH59_9BACT</name>
<dbReference type="SUPFAM" id="SSF53756">
    <property type="entry name" value="UDP-Glycosyltransferase/glycogen phosphorylase"/>
    <property type="match status" value="1"/>
</dbReference>
<feature type="domain" description="Glycosyl transferase family 1" evidence="1">
    <location>
        <begin position="204"/>
        <end position="369"/>
    </location>
</feature>
<dbReference type="EMBL" id="MGJD01000031">
    <property type="protein sequence ID" value="OGM99977.1"/>
    <property type="molecule type" value="Genomic_DNA"/>
</dbReference>
<proteinExistence type="predicted"/>
<comment type="caution">
    <text evidence="2">The sequence shown here is derived from an EMBL/GenBank/DDBJ whole genome shotgun (WGS) entry which is preliminary data.</text>
</comment>
<reference evidence="2 3" key="1">
    <citation type="journal article" date="2016" name="Nat. Commun.">
        <title>Thousands of microbial genomes shed light on interconnected biogeochemical processes in an aquifer system.</title>
        <authorList>
            <person name="Anantharaman K."/>
            <person name="Brown C.T."/>
            <person name="Hug L.A."/>
            <person name="Sharon I."/>
            <person name="Castelle C.J."/>
            <person name="Probst A.J."/>
            <person name="Thomas B.C."/>
            <person name="Singh A."/>
            <person name="Wilkins M.J."/>
            <person name="Karaoz U."/>
            <person name="Brodie E.L."/>
            <person name="Williams K.H."/>
            <person name="Hubbard S.S."/>
            <person name="Banfield J.F."/>
        </authorList>
    </citation>
    <scope>NUCLEOTIDE SEQUENCE [LARGE SCALE GENOMIC DNA]</scope>
</reference>
<dbReference type="PANTHER" id="PTHR45947">
    <property type="entry name" value="SULFOQUINOVOSYL TRANSFERASE SQD2"/>
    <property type="match status" value="1"/>
</dbReference>
<dbReference type="Gene3D" id="3.40.50.2000">
    <property type="entry name" value="Glycogen Phosphorylase B"/>
    <property type="match status" value="2"/>
</dbReference>
<gene>
    <name evidence="2" type="ORF">A2650_01030</name>
</gene>
<sequence length="391" mass="44470">MTPGNLKILISGYTFANESYMKTFSGYPRTDDIHFLVPERWPIKGGRYVFKPTPGKNVHTTKAFFHHSNYPLIGGILKGWMPMFPFILREQKPDIILSISEPNLLTTLYECIFAKLFGAKFIVFTWENVSYESKFKGLRGAIQKFVINLNMALCDGVVCGSIRAEKVMKSITDKPMVVIPAMGLDTDFFKRDYSKKSFKGIDLKDYVVFGFAGMVAHRKGVHLIIRAFKEISETIPNVRLILAGLGEGEYGLMIESMIEELKLKDFIIRVPWLERDGVWELYNSSDIFLYPSIPYGGWEDQLPYSIQEASSMELPVISTTSGSITEIVLDGKTGILIKSYDDHKELKEAMALLANDEQKRISMGRAGREFVHNAYGYQVVSTKFYNFFHSL</sequence>
<protein>
    <recommendedName>
        <fullName evidence="1">Glycosyl transferase family 1 domain-containing protein</fullName>
    </recommendedName>
</protein>
<evidence type="ECO:0000313" key="2">
    <source>
        <dbReference type="EMBL" id="OGM99977.1"/>
    </source>
</evidence>
<dbReference type="Proteomes" id="UP000177117">
    <property type="component" value="Unassembled WGS sequence"/>
</dbReference>
<evidence type="ECO:0000259" key="1">
    <source>
        <dbReference type="Pfam" id="PF00534"/>
    </source>
</evidence>
<dbReference type="InterPro" id="IPR001296">
    <property type="entry name" value="Glyco_trans_1"/>
</dbReference>
<evidence type="ECO:0000313" key="3">
    <source>
        <dbReference type="Proteomes" id="UP000177117"/>
    </source>
</evidence>
<dbReference type="PANTHER" id="PTHR45947:SF3">
    <property type="entry name" value="SULFOQUINOVOSYL TRANSFERASE SQD2"/>
    <property type="match status" value="1"/>
</dbReference>
<organism evidence="2 3">
    <name type="scientific">Candidatus Yanofskybacteria bacterium RIFCSPHIGHO2_01_FULL_41_53</name>
    <dbReference type="NCBI Taxonomy" id="1802663"/>
    <lineage>
        <taxon>Bacteria</taxon>
        <taxon>Candidatus Yanofskyibacteriota</taxon>
    </lineage>
</organism>